<comment type="caution">
    <text evidence="2">The sequence shown here is derived from an EMBL/GenBank/DDBJ whole genome shotgun (WGS) entry which is preliminary data.</text>
</comment>
<protein>
    <submittedName>
        <fullName evidence="2">Uncharacterized protein</fullName>
    </submittedName>
</protein>
<evidence type="ECO:0000313" key="3">
    <source>
        <dbReference type="Proteomes" id="UP000663845"/>
    </source>
</evidence>
<dbReference type="Proteomes" id="UP000663845">
    <property type="component" value="Unassembled WGS sequence"/>
</dbReference>
<organism evidence="2 3">
    <name type="scientific">Adineta steineri</name>
    <dbReference type="NCBI Taxonomy" id="433720"/>
    <lineage>
        <taxon>Eukaryota</taxon>
        <taxon>Metazoa</taxon>
        <taxon>Spiralia</taxon>
        <taxon>Gnathifera</taxon>
        <taxon>Rotifera</taxon>
        <taxon>Eurotatoria</taxon>
        <taxon>Bdelloidea</taxon>
        <taxon>Adinetida</taxon>
        <taxon>Adinetidae</taxon>
        <taxon>Adineta</taxon>
    </lineage>
</organism>
<feature type="compositionally biased region" description="Polar residues" evidence="1">
    <location>
        <begin position="46"/>
        <end position="55"/>
    </location>
</feature>
<dbReference type="AlphaFoldDB" id="A0A813RRY9"/>
<name>A0A813RRY9_9BILA</name>
<reference evidence="2" key="1">
    <citation type="submission" date="2021-02" db="EMBL/GenBank/DDBJ databases">
        <authorList>
            <person name="Nowell W R."/>
        </authorList>
    </citation>
    <scope>NUCLEOTIDE SEQUENCE</scope>
</reference>
<evidence type="ECO:0000256" key="1">
    <source>
        <dbReference type="SAM" id="MobiDB-lite"/>
    </source>
</evidence>
<dbReference type="EMBL" id="CAJNOG010000024">
    <property type="protein sequence ID" value="CAF0785065.1"/>
    <property type="molecule type" value="Genomic_DNA"/>
</dbReference>
<accession>A0A813RRY9</accession>
<feature type="region of interest" description="Disordered" evidence="1">
    <location>
        <begin position="19"/>
        <end position="94"/>
    </location>
</feature>
<gene>
    <name evidence="2" type="ORF">JYZ213_LOCUS4403</name>
</gene>
<evidence type="ECO:0000313" key="2">
    <source>
        <dbReference type="EMBL" id="CAF0785065.1"/>
    </source>
</evidence>
<proteinExistence type="predicted"/>
<feature type="compositionally biased region" description="Basic residues" evidence="1">
    <location>
        <begin position="71"/>
        <end position="85"/>
    </location>
</feature>
<feature type="compositionally biased region" description="Basic and acidic residues" evidence="1">
    <location>
        <begin position="27"/>
        <end position="45"/>
    </location>
</feature>
<sequence length="129" mass="14490">MQQEQSIYTIQESIPGRISATSNVEIDAAKPQDQEKNKNQQDKQYRSTQQPANSKNVDDHNGSFFYNKSTTNKKKKKQRRPRCCRKSLQSDKKRCDDCGTWFCCIDCDSCCCSCDDGCGSCGSCGDCGD</sequence>